<accession>J0W6M3</accession>
<sequence length="294" mass="33392">MSSEISLIFEKEKKFREFHIWPFSSELDVRQWLSNFDEHHNEFALRLLDGFNYIADPLINAMLAGAMQRMVTHAAGSAFMPGADFFNETIFVLVQGEQPSASDSGYMYARKLRDKLAVEEKRIKDPASALKVISQFRNVVFVDDFIGSGQQMLHTWHGKHEIAPGQITSFDGVSTLGSHRFYYCATVCSAVGHANLGQLLPDLRLFAANVLREEDSLIYPGRPIWRGRYDESMALLKHYSEKAGYQAENGGENDWRGFHRQGLGLAYWHGVPDATLPVFRSTRNNWKPLVRTKG</sequence>
<dbReference type="HOGENOM" id="CLU_946192_0_0_5"/>
<evidence type="ECO:0000259" key="1">
    <source>
        <dbReference type="Pfam" id="PF24390"/>
    </source>
</evidence>
<dbReference type="RefSeq" id="WP_003581620.1">
    <property type="nucleotide sequence ID" value="NZ_JH719395.1"/>
</dbReference>
<proteinExistence type="predicted"/>
<dbReference type="Pfam" id="PF24390">
    <property type="entry name" value="PRTase-CE"/>
    <property type="match status" value="1"/>
</dbReference>
<dbReference type="OrthoDB" id="4288730at2"/>
<dbReference type="Proteomes" id="UP000005732">
    <property type="component" value="Unassembled WGS sequence"/>
</dbReference>
<reference evidence="2 3" key="1">
    <citation type="submission" date="2012-02" db="EMBL/GenBank/DDBJ databases">
        <title>Improved High-Quality Draft Sequence of Rhizobium leguminosarum bv. trifolii WSM2297.</title>
        <authorList>
            <consortium name="US DOE Joint Genome Institute"/>
            <person name="Lucas S."/>
            <person name="Han J."/>
            <person name="Lapidus A."/>
            <person name="Cheng J.-F."/>
            <person name="Goodwin L."/>
            <person name="Pitluck S."/>
            <person name="Peters L."/>
            <person name="Ovchinnikova G."/>
            <person name="Zhang X."/>
            <person name="Detter J.C."/>
            <person name="Han C."/>
            <person name="Tapia R."/>
            <person name="Land M."/>
            <person name="Hauser L."/>
            <person name="Kyrpides N."/>
            <person name="Ivanova N."/>
            <person name="Pagani I."/>
            <person name="Brau L."/>
            <person name="Yates R."/>
            <person name="O'Hara G."/>
            <person name="Rui T."/>
            <person name="Howieson J."/>
            <person name="Reeve W."/>
            <person name="Woyke T."/>
        </authorList>
    </citation>
    <scope>NUCLEOTIDE SEQUENCE [LARGE SCALE GENOMIC DNA]</scope>
    <source>
        <strain evidence="2 3">WSM2297</strain>
    </source>
</reference>
<gene>
    <name evidence="2" type="ORF">Rleg4DRAFT_2464</name>
</gene>
<evidence type="ECO:0000313" key="3">
    <source>
        <dbReference type="Proteomes" id="UP000005732"/>
    </source>
</evidence>
<evidence type="ECO:0000313" key="2">
    <source>
        <dbReference type="EMBL" id="EJC80803.1"/>
    </source>
</evidence>
<dbReference type="AlphaFoldDB" id="J0W6M3"/>
<protein>
    <recommendedName>
        <fullName evidence="1">PRTase-CE domain-containing protein</fullName>
    </recommendedName>
</protein>
<organism evidence="2 3">
    <name type="scientific">Rhizobium leguminosarum bv. trifolii WSM2297</name>
    <dbReference type="NCBI Taxonomy" id="754762"/>
    <lineage>
        <taxon>Bacteria</taxon>
        <taxon>Pseudomonadati</taxon>
        <taxon>Pseudomonadota</taxon>
        <taxon>Alphaproteobacteria</taxon>
        <taxon>Hyphomicrobiales</taxon>
        <taxon>Rhizobiaceae</taxon>
        <taxon>Rhizobium/Agrobacterium group</taxon>
        <taxon>Rhizobium</taxon>
    </lineage>
</organism>
<name>J0W6M3_RHILT</name>
<feature type="domain" description="PRTase-CE" evidence="1">
    <location>
        <begin position="29"/>
        <end position="291"/>
    </location>
</feature>
<dbReference type="EMBL" id="JH719395">
    <property type="protein sequence ID" value="EJC80803.1"/>
    <property type="molecule type" value="Genomic_DNA"/>
</dbReference>
<dbReference type="InterPro" id="IPR056920">
    <property type="entry name" value="PRTase-CE"/>
</dbReference>